<dbReference type="InterPro" id="IPR036638">
    <property type="entry name" value="HLH_DNA-bd_sf"/>
</dbReference>
<feature type="domain" description="WH1" evidence="2">
    <location>
        <begin position="927"/>
        <end position="1043"/>
    </location>
</feature>
<dbReference type="GO" id="GO:0035256">
    <property type="term" value="F:G protein-coupled glutamate receptor binding"/>
    <property type="evidence" value="ECO:0007669"/>
    <property type="project" value="InterPro"/>
</dbReference>
<dbReference type="PROSITE" id="PS50229">
    <property type="entry name" value="WH1"/>
    <property type="match status" value="1"/>
</dbReference>
<protein>
    <submittedName>
        <fullName evidence="5">WH1 domain-containing protein</fullName>
    </submittedName>
</protein>
<feature type="compositionally biased region" description="Polar residues" evidence="1">
    <location>
        <begin position="1129"/>
        <end position="1142"/>
    </location>
</feature>
<feature type="compositionally biased region" description="Low complexity" evidence="1">
    <location>
        <begin position="122"/>
        <end position="144"/>
    </location>
</feature>
<sequence length="1250" mass="137333">MVMKSATLTNKSAVLRRAIDRIRYLEKENECLRMQLSMYENGYAVVNDIDEEGHFGFKSSKGRLVRLKVDPAVIPQQVEVLRPIQKPRRQSPMPRPRALQQPISSWGSQGGHLPPIGSSDEGSPPSMIGVSSIVSSTSDDVSTISSPESYQFIHVNRKRNGKFANDDPIRLPLHPFTMASDGFGEPSPMYNPADVAYTDVNSTGVNGSNECQAQVSSSNGSGSNFTRLSLFWGSFSLLMFNPFVIPSSGGLNREGAHSTGMPILRLLSAISLSFRHSEGSSDTGLALSPLLLSFMYAAQWVVAILLLLFACPRNFGSILPSFLTRGCGKRIRGVINELPGGQVSLIHWKKSQEHAKKRAWVEAGSHLKESLAVLGASPCFDNGLVSAFRARASAYVEGLRFVIYRLPQFFWPFLRKCPIPRASQSPQSDAPTVSQLRRQLLDLKFLDLIHLSDNQPVPHECSVVSEMSSCECLHVVHLMLACLDDFVIGWRSAHRGKLVDMAELTRLGLVLALSVKRFFGVNWLGNLLLRATQSVAELNDGFVCLGPKDGPIMAMLLALSSNDFCRKCKTEGKGAYYHSFLKIQIPESNASPSKSLVVDEIYRDICERFTTKALECIVSSNLEPASPFESYLKEIKRLTWLLYDEKSSFLRSSASDESLESSFSLTDGESGSREAWEEKAKELDEANIWWLSILKLAGKWYAGSLDFENVAPDERFTPSLSKMGADARLISLAYNLLHATQSKAFNAPKTNPEGVETMLFEVWAAVREVSYLLEQTPLREWGGLSFPLENGFKQTVDLKNYVPGVCQLVAQDWILHSLNSIADKLQQESSHRKGVVSNTSGCRQPSMAYNSITRLFSDILERQRQLVRCLQAPPSLWLTRVEVMYRQLNRANPVWANLIWDQKAHLPHRCRAPSDKALEMNSKRPTDGWRMEQPIFTCQAHVFTINPSTRRSWVQASSKAIDINIFFDSTKQCYRIVSVEDGPTGMKVVINSTITPKMVFKQTSQKFGQWADPKSSGVFGLGFDSEVDLNKGESQLSPLKNGHPVLPETLVVGERSTLPLAAPPNPTLLNTFHPGIGSLPVASAALNAVGGGESASVGGDGQQLMHQQYYQERIQRLERELEAVRRQASKNVDSANPSSPLKTSDGVDIRDGLERVHLASSDNGSGASGVGATTGARGGASLVYKAPVLGGGGSGGDTVDQFVGSESSTSSDSTAALLKLHNRLGRILQEACDLHKQIAHLLAAVANQSI</sequence>
<dbReference type="GO" id="GO:0046983">
    <property type="term" value="F:protein dimerization activity"/>
    <property type="evidence" value="ECO:0007669"/>
    <property type="project" value="InterPro"/>
</dbReference>
<dbReference type="Proteomes" id="UP000282613">
    <property type="component" value="Unassembled WGS sequence"/>
</dbReference>
<name>A0A158R7T8_TAEAS</name>
<feature type="region of interest" description="Disordered" evidence="1">
    <location>
        <begin position="1125"/>
        <end position="1148"/>
    </location>
</feature>
<dbReference type="Gene3D" id="4.10.280.10">
    <property type="entry name" value="Helix-loop-helix DNA-binding domain"/>
    <property type="match status" value="1"/>
</dbReference>
<dbReference type="InterPro" id="IPR011993">
    <property type="entry name" value="PH-like_dom_sf"/>
</dbReference>
<gene>
    <name evidence="3" type="ORF">TASK_LOCUS4366</name>
</gene>
<dbReference type="Pfam" id="PF00568">
    <property type="entry name" value="WH1"/>
    <property type="match status" value="1"/>
</dbReference>
<organism evidence="5">
    <name type="scientific">Taenia asiatica</name>
    <name type="common">Asian tapeworm</name>
    <dbReference type="NCBI Taxonomy" id="60517"/>
    <lineage>
        <taxon>Eukaryota</taxon>
        <taxon>Metazoa</taxon>
        <taxon>Spiralia</taxon>
        <taxon>Lophotrochozoa</taxon>
        <taxon>Platyhelminthes</taxon>
        <taxon>Cestoda</taxon>
        <taxon>Eucestoda</taxon>
        <taxon>Cyclophyllidea</taxon>
        <taxon>Taeniidae</taxon>
        <taxon>Taenia</taxon>
    </lineage>
</organism>
<accession>A0A158R7T8</accession>
<evidence type="ECO:0000313" key="3">
    <source>
        <dbReference type="EMBL" id="VDK33312.1"/>
    </source>
</evidence>
<dbReference type="SMART" id="SM00461">
    <property type="entry name" value="WH1"/>
    <property type="match status" value="1"/>
</dbReference>
<dbReference type="OrthoDB" id="2133190at2759"/>
<dbReference type="PANTHER" id="PTHR10918">
    <property type="entry name" value="HOMER"/>
    <property type="match status" value="1"/>
</dbReference>
<dbReference type="EMBL" id="UYRS01018344">
    <property type="protein sequence ID" value="VDK33312.1"/>
    <property type="molecule type" value="Genomic_DNA"/>
</dbReference>
<reference evidence="5" key="1">
    <citation type="submission" date="2016-04" db="UniProtKB">
        <authorList>
            <consortium name="WormBaseParasite"/>
        </authorList>
    </citation>
    <scope>IDENTIFICATION</scope>
</reference>
<evidence type="ECO:0000313" key="5">
    <source>
        <dbReference type="WBParaSite" id="TASK_0000436501-mRNA-1"/>
    </source>
</evidence>
<dbReference type="InterPro" id="IPR045027">
    <property type="entry name" value="Homer"/>
</dbReference>
<dbReference type="Gene3D" id="2.30.29.30">
    <property type="entry name" value="Pleckstrin-homology domain (PH domain)/Phosphotyrosine-binding domain (PTB)"/>
    <property type="match status" value="1"/>
</dbReference>
<feature type="region of interest" description="Disordered" evidence="1">
    <location>
        <begin position="84"/>
        <end position="144"/>
    </location>
</feature>
<dbReference type="SUPFAM" id="SSF50729">
    <property type="entry name" value="PH domain-like"/>
    <property type="match status" value="1"/>
</dbReference>
<keyword evidence="4" id="KW-1185">Reference proteome</keyword>
<reference evidence="3 4" key="2">
    <citation type="submission" date="2018-11" db="EMBL/GenBank/DDBJ databases">
        <authorList>
            <consortium name="Pathogen Informatics"/>
        </authorList>
    </citation>
    <scope>NUCLEOTIDE SEQUENCE [LARGE SCALE GENOMIC DNA]</scope>
</reference>
<dbReference type="InterPro" id="IPR000697">
    <property type="entry name" value="WH1/EVH1_dom"/>
</dbReference>
<evidence type="ECO:0000313" key="4">
    <source>
        <dbReference type="Proteomes" id="UP000282613"/>
    </source>
</evidence>
<evidence type="ECO:0000259" key="2">
    <source>
        <dbReference type="PROSITE" id="PS50229"/>
    </source>
</evidence>
<dbReference type="STRING" id="60517.A0A158R7T8"/>
<dbReference type="AlphaFoldDB" id="A0A158R7T8"/>
<evidence type="ECO:0000256" key="1">
    <source>
        <dbReference type="SAM" id="MobiDB-lite"/>
    </source>
</evidence>
<proteinExistence type="predicted"/>
<dbReference type="WBParaSite" id="TASK_0000436501-mRNA-1">
    <property type="protein sequence ID" value="TASK_0000436501-mRNA-1"/>
    <property type="gene ID" value="TASK_0000436501"/>
</dbReference>